<dbReference type="AlphaFoldDB" id="A0A8T1D8E2"/>
<sequence length="125" mass="14283">MSKKATLGSWRTCAEAGEGLFGPSSCYSDGRWNGSGRLGRKSAPVDSWERELDDNEFEVERIADVRSGRRTRSSRALLEYLIYWKGSPNPSWIEEANLNCGTLLRNCERKQTGRNRFEMKNSQEE</sequence>
<dbReference type="SUPFAM" id="SSF54160">
    <property type="entry name" value="Chromo domain-like"/>
    <property type="match status" value="1"/>
</dbReference>
<reference evidence="2" key="1">
    <citation type="submission" date="2018-10" db="EMBL/GenBank/DDBJ databases">
        <title>Effector identification in a new, highly contiguous assembly of the strawberry crown rot pathogen Phytophthora cactorum.</title>
        <authorList>
            <person name="Armitage A.D."/>
            <person name="Nellist C.F."/>
            <person name="Bates H."/>
            <person name="Vickerstaff R.J."/>
            <person name="Harrison R.J."/>
        </authorList>
    </citation>
    <scope>NUCLEOTIDE SEQUENCE</scope>
    <source>
        <strain evidence="2">4040</strain>
    </source>
</reference>
<dbReference type="PROSITE" id="PS50013">
    <property type="entry name" value="CHROMO_2"/>
    <property type="match status" value="1"/>
</dbReference>
<name>A0A8T1D8E2_9STRA</name>
<proteinExistence type="predicted"/>
<accession>A0A8T1D8E2</accession>
<evidence type="ECO:0000259" key="1">
    <source>
        <dbReference type="PROSITE" id="PS50013"/>
    </source>
</evidence>
<evidence type="ECO:0000313" key="2">
    <source>
        <dbReference type="EMBL" id="KAG2937654.1"/>
    </source>
</evidence>
<feature type="domain" description="Chromo" evidence="1">
    <location>
        <begin position="57"/>
        <end position="119"/>
    </location>
</feature>
<gene>
    <name evidence="2" type="ORF">PC117_g11602</name>
</gene>
<evidence type="ECO:0000313" key="3">
    <source>
        <dbReference type="Proteomes" id="UP000736787"/>
    </source>
</evidence>
<dbReference type="Gene3D" id="2.40.50.40">
    <property type="match status" value="1"/>
</dbReference>
<dbReference type="SMART" id="SM00298">
    <property type="entry name" value="CHROMO"/>
    <property type="match status" value="1"/>
</dbReference>
<protein>
    <recommendedName>
        <fullName evidence="1">Chromo domain-containing protein</fullName>
    </recommendedName>
</protein>
<dbReference type="EMBL" id="RCMK01000303">
    <property type="protein sequence ID" value="KAG2937654.1"/>
    <property type="molecule type" value="Genomic_DNA"/>
</dbReference>
<dbReference type="Proteomes" id="UP000736787">
    <property type="component" value="Unassembled WGS sequence"/>
</dbReference>
<dbReference type="InterPro" id="IPR000953">
    <property type="entry name" value="Chromo/chromo_shadow_dom"/>
</dbReference>
<organism evidence="2 3">
    <name type="scientific">Phytophthora cactorum</name>
    <dbReference type="NCBI Taxonomy" id="29920"/>
    <lineage>
        <taxon>Eukaryota</taxon>
        <taxon>Sar</taxon>
        <taxon>Stramenopiles</taxon>
        <taxon>Oomycota</taxon>
        <taxon>Peronosporomycetes</taxon>
        <taxon>Peronosporales</taxon>
        <taxon>Peronosporaceae</taxon>
        <taxon>Phytophthora</taxon>
    </lineage>
</organism>
<dbReference type="CDD" id="cd00024">
    <property type="entry name" value="CD_CSD"/>
    <property type="match status" value="1"/>
</dbReference>
<comment type="caution">
    <text evidence="2">The sequence shown here is derived from an EMBL/GenBank/DDBJ whole genome shotgun (WGS) entry which is preliminary data.</text>
</comment>
<dbReference type="VEuPathDB" id="FungiDB:PC110_g3793"/>
<dbReference type="InterPro" id="IPR016197">
    <property type="entry name" value="Chromo-like_dom_sf"/>
</dbReference>